<evidence type="ECO:0000256" key="3">
    <source>
        <dbReference type="PIRSR" id="PIRSR617939-1"/>
    </source>
</evidence>
<dbReference type="Gene3D" id="3.10.490.10">
    <property type="entry name" value="Gamma-glutamyl cyclotransferase-like"/>
    <property type="match status" value="1"/>
</dbReference>
<feature type="binding site" evidence="4">
    <location>
        <position position="135"/>
    </location>
    <ligand>
        <name>substrate</name>
    </ligand>
</feature>
<name>A0A1B6KQE3_9HEMI</name>
<evidence type="ECO:0000256" key="1">
    <source>
        <dbReference type="ARBA" id="ARBA00012346"/>
    </source>
</evidence>
<gene>
    <name evidence="5" type="ORF">g.51805</name>
</gene>
<proteinExistence type="predicted"/>
<dbReference type="Pfam" id="PF13772">
    <property type="entry name" value="AIG2_2"/>
    <property type="match status" value="1"/>
</dbReference>
<evidence type="ECO:0000313" key="5">
    <source>
        <dbReference type="EMBL" id="JAT13668.1"/>
    </source>
</evidence>
<reference evidence="5" key="1">
    <citation type="submission" date="2015-11" db="EMBL/GenBank/DDBJ databases">
        <title>De novo transcriptome assembly of four potential Pierce s Disease insect vectors from Arizona vineyards.</title>
        <authorList>
            <person name="Tassone E.E."/>
        </authorList>
    </citation>
    <scope>NUCLEOTIDE SEQUENCE</scope>
</reference>
<dbReference type="PANTHER" id="PTHR12935">
    <property type="entry name" value="GAMMA-GLUTAMYLCYCLOTRANSFERASE"/>
    <property type="match status" value="1"/>
</dbReference>
<evidence type="ECO:0000256" key="2">
    <source>
        <dbReference type="ARBA" id="ARBA00023239"/>
    </source>
</evidence>
<protein>
    <recommendedName>
        <fullName evidence="1">gamma-glutamylcyclotransferase</fullName>
        <ecNumber evidence="1">4.3.2.9</ecNumber>
    </recommendedName>
</protein>
<dbReference type="CDD" id="cd06661">
    <property type="entry name" value="GGCT_like"/>
    <property type="match status" value="1"/>
</dbReference>
<dbReference type="EC" id="4.3.2.9" evidence="1"/>
<dbReference type="InterPro" id="IPR017939">
    <property type="entry name" value="G-Glutamylcylcotransferase"/>
</dbReference>
<dbReference type="SUPFAM" id="SSF110857">
    <property type="entry name" value="Gamma-glutamyl cyclotransferase-like"/>
    <property type="match status" value="1"/>
</dbReference>
<sequence>MSSTTFLYFAYGSNLLMKRIHINNPSASRIGIGKLKNYRLDFNYKSKRWGGAAATIVPDNGSCVWGALWEIHNDNKSSLDRQEGVSQGVYQVVTAAVERPDDTEVQCRTYQLVDLPPPLSKGESLPPHRQPSKVYLDTIVAGAEESALPSHYIQQLRDIPHNGYCGPVNHHCD</sequence>
<dbReference type="InterPro" id="IPR013024">
    <property type="entry name" value="GGCT-like"/>
</dbReference>
<organism evidence="5">
    <name type="scientific">Graphocephala atropunctata</name>
    <dbReference type="NCBI Taxonomy" id="36148"/>
    <lineage>
        <taxon>Eukaryota</taxon>
        <taxon>Metazoa</taxon>
        <taxon>Ecdysozoa</taxon>
        <taxon>Arthropoda</taxon>
        <taxon>Hexapoda</taxon>
        <taxon>Insecta</taxon>
        <taxon>Pterygota</taxon>
        <taxon>Neoptera</taxon>
        <taxon>Paraneoptera</taxon>
        <taxon>Hemiptera</taxon>
        <taxon>Auchenorrhyncha</taxon>
        <taxon>Membracoidea</taxon>
        <taxon>Cicadellidae</taxon>
        <taxon>Cicadellinae</taxon>
        <taxon>Cicadellini</taxon>
        <taxon>Graphocephala</taxon>
    </lineage>
</organism>
<feature type="active site" description="Proton acceptor" evidence="3">
    <location>
        <position position="83"/>
    </location>
</feature>
<evidence type="ECO:0000256" key="4">
    <source>
        <dbReference type="PIRSR" id="PIRSR617939-2"/>
    </source>
</evidence>
<dbReference type="AlphaFoldDB" id="A0A1B6KQE3"/>
<dbReference type="EMBL" id="GEBQ01026309">
    <property type="protein sequence ID" value="JAT13668.1"/>
    <property type="molecule type" value="Transcribed_RNA"/>
</dbReference>
<keyword evidence="2" id="KW-0456">Lyase</keyword>
<dbReference type="InterPro" id="IPR036568">
    <property type="entry name" value="GGCT-like_sf"/>
</dbReference>
<accession>A0A1B6KQE3</accession>
<feature type="binding site" evidence="4">
    <location>
        <begin position="8"/>
        <end position="13"/>
    </location>
    <ligand>
        <name>substrate</name>
    </ligand>
</feature>
<dbReference type="PANTHER" id="PTHR12935:SF0">
    <property type="entry name" value="GAMMA-GLUTAMYLCYCLOTRANSFERASE"/>
    <property type="match status" value="1"/>
</dbReference>
<dbReference type="GO" id="GO:0003839">
    <property type="term" value="F:gamma-glutamylcyclotransferase activity"/>
    <property type="evidence" value="ECO:0007669"/>
    <property type="project" value="UniProtKB-EC"/>
</dbReference>